<comment type="caution">
    <text evidence="3">The sequence shown here is derived from an EMBL/GenBank/DDBJ whole genome shotgun (WGS) entry which is preliminary data.</text>
</comment>
<name>A0A9X2IUX4_9NOCA</name>
<dbReference type="GO" id="GO:0003700">
    <property type="term" value="F:DNA-binding transcription factor activity"/>
    <property type="evidence" value="ECO:0007669"/>
    <property type="project" value="TreeGrafter"/>
</dbReference>
<dbReference type="AlphaFoldDB" id="A0A9X2IUX4"/>
<protein>
    <submittedName>
        <fullName evidence="3">XRE family transcriptional regulator</fullName>
    </submittedName>
</protein>
<dbReference type="RefSeq" id="WP_251910360.1">
    <property type="nucleotide sequence ID" value="NZ_JAMRXG010000003.1"/>
</dbReference>
<dbReference type="PROSITE" id="PS50943">
    <property type="entry name" value="HTH_CROC1"/>
    <property type="match status" value="1"/>
</dbReference>
<dbReference type="InterPro" id="IPR001387">
    <property type="entry name" value="Cro/C1-type_HTH"/>
</dbReference>
<dbReference type="InterPro" id="IPR011051">
    <property type="entry name" value="RmlC_Cupin_sf"/>
</dbReference>
<evidence type="ECO:0000259" key="2">
    <source>
        <dbReference type="PROSITE" id="PS50943"/>
    </source>
</evidence>
<dbReference type="InterPro" id="IPR050807">
    <property type="entry name" value="TransReg_Diox_bact_type"/>
</dbReference>
<sequence>MDLVALGQRIQRYRRERGLTLQELAGLSAVSVSMLSAVEHGDKAPTVVVLDRVARGLGVRLSVLVAESEDERMVVRRAADQDVIHERGWQRTILTPVVPGVNFEWIRSTLPPGCVPGEYPSYAPGSHEFIYVESGTVTLTVDREHVVELSAGDSIYLAADATLHYANHSDAPCSYYVAALIMRPRTVRHPHQLRPDRTETP</sequence>
<evidence type="ECO:0000313" key="3">
    <source>
        <dbReference type="EMBL" id="MCM6773302.1"/>
    </source>
</evidence>
<keyword evidence="4" id="KW-1185">Reference proteome</keyword>
<dbReference type="GO" id="GO:0003677">
    <property type="term" value="F:DNA binding"/>
    <property type="evidence" value="ECO:0007669"/>
    <property type="project" value="UniProtKB-KW"/>
</dbReference>
<dbReference type="Proteomes" id="UP001139157">
    <property type="component" value="Unassembled WGS sequence"/>
</dbReference>
<keyword evidence="1" id="KW-0238">DNA-binding</keyword>
<organism evidence="3 4">
    <name type="scientific">Nocardia pulmonis</name>
    <dbReference type="NCBI Taxonomy" id="2951408"/>
    <lineage>
        <taxon>Bacteria</taxon>
        <taxon>Bacillati</taxon>
        <taxon>Actinomycetota</taxon>
        <taxon>Actinomycetes</taxon>
        <taxon>Mycobacteriales</taxon>
        <taxon>Nocardiaceae</taxon>
        <taxon>Nocardia</taxon>
    </lineage>
</organism>
<feature type="domain" description="HTH cro/C1-type" evidence="2">
    <location>
        <begin position="10"/>
        <end position="64"/>
    </location>
</feature>
<dbReference type="PANTHER" id="PTHR46797:SF1">
    <property type="entry name" value="METHYLPHOSPHONATE SYNTHASE"/>
    <property type="match status" value="1"/>
</dbReference>
<dbReference type="CDD" id="cd00093">
    <property type="entry name" value="HTH_XRE"/>
    <property type="match status" value="1"/>
</dbReference>
<dbReference type="Gene3D" id="1.10.260.40">
    <property type="entry name" value="lambda repressor-like DNA-binding domains"/>
    <property type="match status" value="1"/>
</dbReference>
<dbReference type="GO" id="GO:0005829">
    <property type="term" value="C:cytosol"/>
    <property type="evidence" value="ECO:0007669"/>
    <property type="project" value="TreeGrafter"/>
</dbReference>
<proteinExistence type="predicted"/>
<gene>
    <name evidence="3" type="ORF">NDR86_07440</name>
</gene>
<evidence type="ECO:0000256" key="1">
    <source>
        <dbReference type="ARBA" id="ARBA00023125"/>
    </source>
</evidence>
<dbReference type="SMART" id="SM00530">
    <property type="entry name" value="HTH_XRE"/>
    <property type="match status" value="1"/>
</dbReference>
<dbReference type="InterPro" id="IPR010982">
    <property type="entry name" value="Lambda_DNA-bd_dom_sf"/>
</dbReference>
<dbReference type="EMBL" id="JAMRXG010000003">
    <property type="protein sequence ID" value="MCM6773302.1"/>
    <property type="molecule type" value="Genomic_DNA"/>
</dbReference>
<evidence type="ECO:0000313" key="4">
    <source>
        <dbReference type="Proteomes" id="UP001139157"/>
    </source>
</evidence>
<dbReference type="PANTHER" id="PTHR46797">
    <property type="entry name" value="HTH-TYPE TRANSCRIPTIONAL REGULATOR"/>
    <property type="match status" value="1"/>
</dbReference>
<dbReference type="InterPro" id="IPR014710">
    <property type="entry name" value="RmlC-like_jellyroll"/>
</dbReference>
<dbReference type="Gene3D" id="2.60.120.10">
    <property type="entry name" value="Jelly Rolls"/>
    <property type="match status" value="1"/>
</dbReference>
<dbReference type="Pfam" id="PF01381">
    <property type="entry name" value="HTH_3"/>
    <property type="match status" value="1"/>
</dbReference>
<dbReference type="SUPFAM" id="SSF47413">
    <property type="entry name" value="lambda repressor-like DNA-binding domains"/>
    <property type="match status" value="1"/>
</dbReference>
<reference evidence="3" key="1">
    <citation type="submission" date="2022-06" db="EMBL/GenBank/DDBJ databases">
        <title>Novel species in genus nocardia.</title>
        <authorList>
            <person name="Li F."/>
        </authorList>
    </citation>
    <scope>NUCLEOTIDE SEQUENCE</scope>
    <source>
        <strain evidence="3">CDC141</strain>
    </source>
</reference>
<dbReference type="SUPFAM" id="SSF51182">
    <property type="entry name" value="RmlC-like cupins"/>
    <property type="match status" value="1"/>
</dbReference>
<dbReference type="InterPro" id="IPR013096">
    <property type="entry name" value="Cupin_2"/>
</dbReference>
<dbReference type="CDD" id="cd02209">
    <property type="entry name" value="cupin_XRE_C"/>
    <property type="match status" value="1"/>
</dbReference>
<accession>A0A9X2IUX4</accession>
<dbReference type="Pfam" id="PF07883">
    <property type="entry name" value="Cupin_2"/>
    <property type="match status" value="1"/>
</dbReference>